<name>A0A7K0KJ79_9BACT</name>
<organism evidence="2 3">
    <name type="scientific">Hallella mizrahii</name>
    <dbReference type="NCBI Taxonomy" id="2606637"/>
    <lineage>
        <taxon>Bacteria</taxon>
        <taxon>Pseudomonadati</taxon>
        <taxon>Bacteroidota</taxon>
        <taxon>Bacteroidia</taxon>
        <taxon>Bacteroidales</taxon>
        <taxon>Prevotellaceae</taxon>
        <taxon>Hallella</taxon>
    </lineage>
</organism>
<proteinExistence type="predicted"/>
<keyword evidence="3" id="KW-1185">Reference proteome</keyword>
<feature type="chain" id="PRO_5029672634" description="DUF4878 domain-containing protein" evidence="1">
    <location>
        <begin position="23"/>
        <end position="132"/>
    </location>
</feature>
<reference evidence="2 3" key="1">
    <citation type="submission" date="2019-08" db="EMBL/GenBank/DDBJ databases">
        <title>In-depth cultivation of the pig gut microbiome towards novel bacterial diversity and tailored functional studies.</title>
        <authorList>
            <person name="Wylensek D."/>
            <person name="Hitch T.C.A."/>
            <person name="Clavel T."/>
        </authorList>
    </citation>
    <scope>NUCLEOTIDE SEQUENCE [LARGE SCALE GENOMIC DNA]</scope>
    <source>
        <strain evidence="2 3">LKV-178-WT-2A</strain>
    </source>
</reference>
<accession>A0A7K0KJ79</accession>
<dbReference type="AlphaFoldDB" id="A0A7K0KJ79"/>
<keyword evidence="1" id="KW-0732">Signal</keyword>
<dbReference type="RefSeq" id="WP_154535491.1">
    <property type="nucleotide sequence ID" value="NZ_VUNG01000060.1"/>
</dbReference>
<sequence length="132" mass="15166">MQRIWRYVVSAAILSLPMACKKAPTPAEIAAHAAKGYYDQLLSGKYEDFVAGTYMPYKIPDSYRRQLVDNARMFVAQQEQEHRGIKKVKILDAKADTVKHVANVYLIFEYGDSTREEVCVPMVEKKGVWYTR</sequence>
<feature type="signal peptide" evidence="1">
    <location>
        <begin position="1"/>
        <end position="22"/>
    </location>
</feature>
<dbReference type="Proteomes" id="UP000438914">
    <property type="component" value="Unassembled WGS sequence"/>
</dbReference>
<dbReference type="EMBL" id="VUNG01000060">
    <property type="protein sequence ID" value="MST85892.1"/>
    <property type="molecule type" value="Genomic_DNA"/>
</dbReference>
<evidence type="ECO:0008006" key="4">
    <source>
        <dbReference type="Google" id="ProtNLM"/>
    </source>
</evidence>
<gene>
    <name evidence="2" type="ORF">FYJ73_14660</name>
</gene>
<dbReference type="Gene3D" id="3.10.450.50">
    <property type="match status" value="1"/>
</dbReference>
<evidence type="ECO:0000256" key="1">
    <source>
        <dbReference type="SAM" id="SignalP"/>
    </source>
</evidence>
<evidence type="ECO:0000313" key="2">
    <source>
        <dbReference type="EMBL" id="MST85892.1"/>
    </source>
</evidence>
<comment type="caution">
    <text evidence="2">The sequence shown here is derived from an EMBL/GenBank/DDBJ whole genome shotgun (WGS) entry which is preliminary data.</text>
</comment>
<evidence type="ECO:0000313" key="3">
    <source>
        <dbReference type="Proteomes" id="UP000438914"/>
    </source>
</evidence>
<protein>
    <recommendedName>
        <fullName evidence="4">DUF4878 domain-containing protein</fullName>
    </recommendedName>
</protein>